<dbReference type="EMBL" id="JAUSUZ010000001">
    <property type="protein sequence ID" value="MDQ0364802.1"/>
    <property type="molecule type" value="Genomic_DNA"/>
</dbReference>
<organism evidence="2 3">
    <name type="scientific">Catenuloplanes indicus</name>
    <dbReference type="NCBI Taxonomy" id="137267"/>
    <lineage>
        <taxon>Bacteria</taxon>
        <taxon>Bacillati</taxon>
        <taxon>Actinomycetota</taxon>
        <taxon>Actinomycetes</taxon>
        <taxon>Micromonosporales</taxon>
        <taxon>Micromonosporaceae</taxon>
        <taxon>Catenuloplanes</taxon>
    </lineage>
</organism>
<feature type="region of interest" description="Disordered" evidence="1">
    <location>
        <begin position="1"/>
        <end position="60"/>
    </location>
</feature>
<accession>A0AAE4AW83</accession>
<gene>
    <name evidence="2" type="ORF">J2S42_001471</name>
</gene>
<evidence type="ECO:0000256" key="1">
    <source>
        <dbReference type="SAM" id="MobiDB-lite"/>
    </source>
</evidence>
<comment type="caution">
    <text evidence="2">The sequence shown here is derived from an EMBL/GenBank/DDBJ whole genome shotgun (WGS) entry which is preliminary data.</text>
</comment>
<dbReference type="AlphaFoldDB" id="A0AAE4AW83"/>
<proteinExistence type="predicted"/>
<name>A0AAE4AW83_9ACTN</name>
<evidence type="ECO:0000313" key="3">
    <source>
        <dbReference type="Proteomes" id="UP001240236"/>
    </source>
</evidence>
<keyword evidence="3" id="KW-1185">Reference proteome</keyword>
<evidence type="ECO:0000313" key="2">
    <source>
        <dbReference type="EMBL" id="MDQ0364802.1"/>
    </source>
</evidence>
<dbReference type="Proteomes" id="UP001240236">
    <property type="component" value="Unassembled WGS sequence"/>
</dbReference>
<sequence length="60" mass="6118">MTPPDKLPPLGQPAGDLTDPDPDFAAEHEDTAVGKDITAGTDDSAEPESPAGWSGLEGDD</sequence>
<feature type="compositionally biased region" description="Pro residues" evidence="1">
    <location>
        <begin position="1"/>
        <end position="11"/>
    </location>
</feature>
<protein>
    <submittedName>
        <fullName evidence="2">Uncharacterized protein</fullName>
    </submittedName>
</protein>
<reference evidence="2 3" key="1">
    <citation type="submission" date="2023-07" db="EMBL/GenBank/DDBJ databases">
        <title>Sequencing the genomes of 1000 actinobacteria strains.</title>
        <authorList>
            <person name="Klenk H.-P."/>
        </authorList>
    </citation>
    <scope>NUCLEOTIDE SEQUENCE [LARGE SCALE GENOMIC DNA]</scope>
    <source>
        <strain evidence="2 3">DSM 44709</strain>
    </source>
</reference>
<dbReference type="RefSeq" id="WP_307236517.1">
    <property type="nucleotide sequence ID" value="NZ_JAUSUZ010000001.1"/>
</dbReference>